<evidence type="ECO:0000313" key="4">
    <source>
        <dbReference type="Proteomes" id="UP000269923"/>
    </source>
</evidence>
<keyword evidence="4" id="KW-1185">Reference proteome</keyword>
<dbReference type="InterPro" id="IPR031939">
    <property type="entry name" value="Adhesin_E-like"/>
</dbReference>
<feature type="chain" id="PRO_5018241141" description="Surface-adhesin protein E-like domain-containing protein" evidence="1">
    <location>
        <begin position="20"/>
        <end position="129"/>
    </location>
</feature>
<evidence type="ECO:0000256" key="1">
    <source>
        <dbReference type="SAM" id="SignalP"/>
    </source>
</evidence>
<proteinExistence type="predicted"/>
<comment type="caution">
    <text evidence="3">The sequence shown here is derived from an EMBL/GenBank/DDBJ whole genome shotgun (WGS) entry which is preliminary data.</text>
</comment>
<dbReference type="AlphaFoldDB" id="A0A3P2A641"/>
<dbReference type="EMBL" id="RQYC01000003">
    <property type="protein sequence ID" value="RRD90932.1"/>
    <property type="molecule type" value="Genomic_DNA"/>
</dbReference>
<sequence>MKKFVLIGCLLALSGQVMAANWILLDINHQYIMYGDTESRTDDKAWFKWILLKTEKRNGRDVKESKHYVRANCSTNQMTLLSITDYDRSGSMINSSNAPSYLLDSVTRYVIPDSVGERMFKFICNREPS</sequence>
<dbReference type="Proteomes" id="UP000269923">
    <property type="component" value="Unassembled WGS sequence"/>
</dbReference>
<organism evidence="3 4">
    <name type="scientific">Conchiformibius steedae</name>
    <dbReference type="NCBI Taxonomy" id="153493"/>
    <lineage>
        <taxon>Bacteria</taxon>
        <taxon>Pseudomonadati</taxon>
        <taxon>Pseudomonadota</taxon>
        <taxon>Betaproteobacteria</taxon>
        <taxon>Neisseriales</taxon>
        <taxon>Neisseriaceae</taxon>
        <taxon>Conchiformibius</taxon>
    </lineage>
</organism>
<dbReference type="Pfam" id="PF16747">
    <property type="entry name" value="Adhesin_E"/>
    <property type="match status" value="1"/>
</dbReference>
<protein>
    <recommendedName>
        <fullName evidence="2">Surface-adhesin protein E-like domain-containing protein</fullName>
    </recommendedName>
</protein>
<accession>A0A3P2A641</accession>
<keyword evidence="1" id="KW-0732">Signal</keyword>
<feature type="domain" description="Surface-adhesin protein E-like" evidence="2">
    <location>
        <begin position="22"/>
        <end position="125"/>
    </location>
</feature>
<reference evidence="3 4" key="1">
    <citation type="submission" date="2018-11" db="EMBL/GenBank/DDBJ databases">
        <title>Genomes From Bacteria Associated with the Canine Oral Cavity: a Test Case for Automated Genome-Based Taxonomic Assignment.</title>
        <authorList>
            <person name="Coil D.A."/>
            <person name="Jospin G."/>
            <person name="Darling A.E."/>
            <person name="Wallis C."/>
            <person name="Davis I.J."/>
            <person name="Harris S."/>
            <person name="Eisen J.A."/>
            <person name="Holcombe L.J."/>
            <person name="O'Flynn C."/>
        </authorList>
    </citation>
    <scope>NUCLEOTIDE SEQUENCE [LARGE SCALE GENOMIC DNA]</scope>
    <source>
        <strain evidence="3 4">COT-280</strain>
    </source>
</reference>
<dbReference type="RefSeq" id="WP_124794175.1">
    <property type="nucleotide sequence ID" value="NZ_RQYC01000003.1"/>
</dbReference>
<name>A0A3P2A641_9NEIS</name>
<feature type="signal peptide" evidence="1">
    <location>
        <begin position="1"/>
        <end position="19"/>
    </location>
</feature>
<gene>
    <name evidence="3" type="ORF">EII21_02975</name>
</gene>
<evidence type="ECO:0000313" key="3">
    <source>
        <dbReference type="EMBL" id="RRD90932.1"/>
    </source>
</evidence>
<evidence type="ECO:0000259" key="2">
    <source>
        <dbReference type="Pfam" id="PF16747"/>
    </source>
</evidence>